<comment type="caution">
    <text evidence="3">The sequence shown here is derived from an EMBL/GenBank/DDBJ whole genome shotgun (WGS) entry which is preliminary data.</text>
</comment>
<name>A0AAD7PJR6_QUISA</name>
<gene>
    <name evidence="3" type="ORF">O6P43_023636</name>
</gene>
<accession>A0AAD7PJR6</accession>
<sequence length="170" mass="19238">MPLLTNYKGCYLLMKLKDFMERFLVLPFSMGCVSQSSVAVSTGNESLKPKAGRQAVQERSSRRRMKNNSSGFIALPKVKFGQRLIRSIRSFSQLFVYKEDIEEMEAEMEIGLPTDVKHITHIGLDRSTTTNTAINDWENLKAPEVLSFSSISLKQFELAMAAQTQQQPLI</sequence>
<dbReference type="PROSITE" id="PS50108">
    <property type="entry name" value="CRIB"/>
    <property type="match status" value="1"/>
</dbReference>
<evidence type="ECO:0000256" key="1">
    <source>
        <dbReference type="SAM" id="MobiDB-lite"/>
    </source>
</evidence>
<dbReference type="KEGG" id="qsa:O6P43_023636"/>
<dbReference type="PANTHER" id="PTHR46931:SF14">
    <property type="entry name" value="CRIB DOMAIN-CONTAINING PROTEIN RIC2"/>
    <property type="match status" value="1"/>
</dbReference>
<dbReference type="PANTHER" id="PTHR46931">
    <property type="entry name" value="CRIB DOMAIN-CONTAINING PROTEIN RIC2"/>
    <property type="match status" value="1"/>
</dbReference>
<reference evidence="3" key="1">
    <citation type="journal article" date="2023" name="Science">
        <title>Elucidation of the pathway for biosynthesis of saponin adjuvants from the soapbark tree.</title>
        <authorList>
            <person name="Reed J."/>
            <person name="Orme A."/>
            <person name="El-Demerdash A."/>
            <person name="Owen C."/>
            <person name="Martin L.B.B."/>
            <person name="Misra R.C."/>
            <person name="Kikuchi S."/>
            <person name="Rejzek M."/>
            <person name="Martin A.C."/>
            <person name="Harkess A."/>
            <person name="Leebens-Mack J."/>
            <person name="Louveau T."/>
            <person name="Stephenson M.J."/>
            <person name="Osbourn A."/>
        </authorList>
    </citation>
    <scope>NUCLEOTIDE SEQUENCE</scope>
    <source>
        <strain evidence="3">S10</strain>
    </source>
</reference>
<evidence type="ECO:0000313" key="4">
    <source>
        <dbReference type="Proteomes" id="UP001163823"/>
    </source>
</evidence>
<evidence type="ECO:0000259" key="2">
    <source>
        <dbReference type="PROSITE" id="PS50108"/>
    </source>
</evidence>
<proteinExistence type="predicted"/>
<feature type="domain" description="CRIB" evidence="2">
    <location>
        <begin position="110"/>
        <end position="123"/>
    </location>
</feature>
<protein>
    <submittedName>
        <fullName evidence="3">CRIB domain-containing protein RIC4-like</fullName>
    </submittedName>
</protein>
<dbReference type="Proteomes" id="UP001163823">
    <property type="component" value="Chromosome 9"/>
</dbReference>
<dbReference type="InterPro" id="IPR044509">
    <property type="entry name" value="RIC2/4"/>
</dbReference>
<evidence type="ECO:0000313" key="3">
    <source>
        <dbReference type="EMBL" id="KAJ7957315.1"/>
    </source>
</evidence>
<dbReference type="AlphaFoldDB" id="A0AAD7PJR6"/>
<organism evidence="3 4">
    <name type="scientific">Quillaja saponaria</name>
    <name type="common">Soap bark tree</name>
    <dbReference type="NCBI Taxonomy" id="32244"/>
    <lineage>
        <taxon>Eukaryota</taxon>
        <taxon>Viridiplantae</taxon>
        <taxon>Streptophyta</taxon>
        <taxon>Embryophyta</taxon>
        <taxon>Tracheophyta</taxon>
        <taxon>Spermatophyta</taxon>
        <taxon>Magnoliopsida</taxon>
        <taxon>eudicotyledons</taxon>
        <taxon>Gunneridae</taxon>
        <taxon>Pentapetalae</taxon>
        <taxon>rosids</taxon>
        <taxon>fabids</taxon>
        <taxon>Fabales</taxon>
        <taxon>Quillajaceae</taxon>
        <taxon>Quillaja</taxon>
    </lineage>
</organism>
<keyword evidence="4" id="KW-1185">Reference proteome</keyword>
<feature type="region of interest" description="Disordered" evidence="1">
    <location>
        <begin position="43"/>
        <end position="65"/>
    </location>
</feature>
<dbReference type="InterPro" id="IPR000095">
    <property type="entry name" value="CRIB_dom"/>
</dbReference>
<dbReference type="EMBL" id="JARAOO010000009">
    <property type="protein sequence ID" value="KAJ7957315.1"/>
    <property type="molecule type" value="Genomic_DNA"/>
</dbReference>